<reference evidence="3" key="2">
    <citation type="submission" date="2020-09" db="EMBL/GenBank/DDBJ databases">
        <authorList>
            <person name="Sun Q."/>
            <person name="Zhou Y."/>
        </authorList>
    </citation>
    <scope>NUCLEOTIDE SEQUENCE</scope>
    <source>
        <strain evidence="3">CGMCC 1.12813</strain>
    </source>
</reference>
<feature type="coiled-coil region" evidence="1">
    <location>
        <begin position="114"/>
        <end position="152"/>
    </location>
</feature>
<dbReference type="Pfam" id="PF24481">
    <property type="entry name" value="CT398_CC"/>
    <property type="match status" value="1"/>
</dbReference>
<proteinExistence type="predicted"/>
<organism evidence="3 4">
    <name type="scientific">Conyzicola nivalis</name>
    <dbReference type="NCBI Taxonomy" id="1477021"/>
    <lineage>
        <taxon>Bacteria</taxon>
        <taxon>Bacillati</taxon>
        <taxon>Actinomycetota</taxon>
        <taxon>Actinomycetes</taxon>
        <taxon>Micrococcales</taxon>
        <taxon>Microbacteriaceae</taxon>
        <taxon>Conyzicola</taxon>
    </lineage>
</organism>
<evidence type="ECO:0000256" key="1">
    <source>
        <dbReference type="SAM" id="Coils"/>
    </source>
</evidence>
<comment type="caution">
    <text evidence="3">The sequence shown here is derived from an EMBL/GenBank/DDBJ whole genome shotgun (WGS) entry which is preliminary data.</text>
</comment>
<dbReference type="EMBL" id="BMGB01000001">
    <property type="protein sequence ID" value="GGA97289.1"/>
    <property type="molecule type" value="Genomic_DNA"/>
</dbReference>
<gene>
    <name evidence="3" type="ORF">GCM10010979_09690</name>
</gene>
<dbReference type="RefSeq" id="WP_188509549.1">
    <property type="nucleotide sequence ID" value="NZ_BMGB01000001.1"/>
</dbReference>
<keyword evidence="4" id="KW-1185">Reference proteome</keyword>
<keyword evidence="1" id="KW-0175">Coiled coil</keyword>
<dbReference type="Proteomes" id="UP000606922">
    <property type="component" value="Unassembled WGS sequence"/>
</dbReference>
<evidence type="ECO:0000313" key="3">
    <source>
        <dbReference type="EMBL" id="GGA97289.1"/>
    </source>
</evidence>
<evidence type="ECO:0000313" key="4">
    <source>
        <dbReference type="Proteomes" id="UP000606922"/>
    </source>
</evidence>
<protein>
    <recommendedName>
        <fullName evidence="2">CT398-like coiled coil hairpin domain-containing protein</fullName>
    </recommendedName>
</protein>
<dbReference type="AlphaFoldDB" id="A0A916SFW8"/>
<evidence type="ECO:0000259" key="2">
    <source>
        <dbReference type="Pfam" id="PF24481"/>
    </source>
</evidence>
<sequence>MALKASPDAQARLLDLQALDTKIAQLTHRAKGLPQHAAIAKLQTEIDSLRIVLLEQSGAREDVLTELGRIESDVSLVTARIARDTERAQHSTSAKDAQAFEHELANLAKRQYDLEEIELTVMEKLEERENALAATNEQISALQAQIDAIVVERDAELVGLQADIVAADADRAAIAGTVPDDLLALYDKQRLRYGVGASHLRYGVSSASGVKLLENEMAEIRAAAPDDVIMCATSEGILVRTKESGL</sequence>
<feature type="domain" description="CT398-like coiled coil hairpin" evidence="2">
    <location>
        <begin position="16"/>
        <end position="194"/>
    </location>
</feature>
<name>A0A916SFW8_9MICO</name>
<accession>A0A916SFW8</accession>
<dbReference type="Gene3D" id="1.10.287.1490">
    <property type="match status" value="1"/>
</dbReference>
<reference evidence="3" key="1">
    <citation type="journal article" date="2014" name="Int. J. Syst. Evol. Microbiol.">
        <title>Complete genome sequence of Corynebacterium casei LMG S-19264T (=DSM 44701T), isolated from a smear-ripened cheese.</title>
        <authorList>
            <consortium name="US DOE Joint Genome Institute (JGI-PGF)"/>
            <person name="Walter F."/>
            <person name="Albersmeier A."/>
            <person name="Kalinowski J."/>
            <person name="Ruckert C."/>
        </authorList>
    </citation>
    <scope>NUCLEOTIDE SEQUENCE</scope>
    <source>
        <strain evidence="3">CGMCC 1.12813</strain>
    </source>
</reference>
<dbReference type="InterPro" id="IPR056003">
    <property type="entry name" value="CT398_CC_hairpin"/>
</dbReference>